<keyword evidence="2" id="KW-1185">Reference proteome</keyword>
<gene>
    <name evidence="1" type="ORF">T10_7791</name>
</gene>
<evidence type="ECO:0000313" key="2">
    <source>
        <dbReference type="Proteomes" id="UP000054843"/>
    </source>
</evidence>
<dbReference type="EMBL" id="JYDO01000100">
    <property type="protein sequence ID" value="KRZ71195.1"/>
    <property type="molecule type" value="Genomic_DNA"/>
</dbReference>
<protein>
    <submittedName>
        <fullName evidence="1">Uncharacterized protein</fullName>
    </submittedName>
</protein>
<proteinExistence type="predicted"/>
<dbReference type="Proteomes" id="UP000054843">
    <property type="component" value="Unassembled WGS sequence"/>
</dbReference>
<dbReference type="AlphaFoldDB" id="A0A0V1MH40"/>
<reference evidence="1 2" key="1">
    <citation type="submission" date="2015-01" db="EMBL/GenBank/DDBJ databases">
        <title>Evolution of Trichinella species and genotypes.</title>
        <authorList>
            <person name="Korhonen P.K."/>
            <person name="Edoardo P."/>
            <person name="Giuseppe L.R."/>
            <person name="Gasser R.B."/>
        </authorList>
    </citation>
    <scope>NUCLEOTIDE SEQUENCE [LARGE SCALE GENOMIC DNA]</scope>
    <source>
        <strain evidence="1">ISS1980</strain>
    </source>
</reference>
<accession>A0A0V1MH40</accession>
<name>A0A0V1MH40_9BILA</name>
<organism evidence="1 2">
    <name type="scientific">Trichinella papuae</name>
    <dbReference type="NCBI Taxonomy" id="268474"/>
    <lineage>
        <taxon>Eukaryota</taxon>
        <taxon>Metazoa</taxon>
        <taxon>Ecdysozoa</taxon>
        <taxon>Nematoda</taxon>
        <taxon>Enoplea</taxon>
        <taxon>Dorylaimia</taxon>
        <taxon>Trichinellida</taxon>
        <taxon>Trichinellidae</taxon>
        <taxon>Trichinella</taxon>
    </lineage>
</organism>
<comment type="caution">
    <text evidence="1">The sequence shown here is derived from an EMBL/GenBank/DDBJ whole genome shotgun (WGS) entry which is preliminary data.</text>
</comment>
<sequence>MLLNSCHRNLRTLPLMHSQSPWPANKCNYMGYASAVSAFPFEVSSHGVCLRLQSHTFSMVFFISNILKSSCTSNPGHQKNSLPPLDVHTITNTGIVGIALNQV</sequence>
<evidence type="ECO:0000313" key="1">
    <source>
        <dbReference type="EMBL" id="KRZ71195.1"/>
    </source>
</evidence>